<evidence type="ECO:0000313" key="5">
    <source>
        <dbReference type="Proteomes" id="UP000319771"/>
    </source>
</evidence>
<organism evidence="4 5">
    <name type="scientific">Eiseniibacteriota bacterium</name>
    <dbReference type="NCBI Taxonomy" id="2212470"/>
    <lineage>
        <taxon>Bacteria</taxon>
        <taxon>Candidatus Eiseniibacteriota</taxon>
    </lineage>
</organism>
<keyword evidence="3" id="KW-0949">S-adenosyl-L-methionine</keyword>
<evidence type="ECO:0000256" key="2">
    <source>
        <dbReference type="ARBA" id="ARBA00022679"/>
    </source>
</evidence>
<keyword evidence="2 4" id="KW-0808">Transferase</keyword>
<feature type="non-terminal residue" evidence="4">
    <location>
        <position position="184"/>
    </location>
</feature>
<dbReference type="Pfam" id="PF13489">
    <property type="entry name" value="Methyltransf_23"/>
    <property type="match status" value="1"/>
</dbReference>
<dbReference type="PANTHER" id="PTHR43464">
    <property type="entry name" value="METHYLTRANSFERASE"/>
    <property type="match status" value="1"/>
</dbReference>
<evidence type="ECO:0000256" key="3">
    <source>
        <dbReference type="ARBA" id="ARBA00022691"/>
    </source>
</evidence>
<dbReference type="Proteomes" id="UP000319771">
    <property type="component" value="Unassembled WGS sequence"/>
</dbReference>
<gene>
    <name evidence="4" type="ORF">E6K81_09215</name>
</gene>
<proteinExistence type="predicted"/>
<dbReference type="AlphaFoldDB" id="A0A538U7B1"/>
<dbReference type="CDD" id="cd02440">
    <property type="entry name" value="AdoMet_MTases"/>
    <property type="match status" value="1"/>
</dbReference>
<name>A0A538U7B1_UNCEI</name>
<dbReference type="EMBL" id="VBPB01000143">
    <property type="protein sequence ID" value="TMQ71790.1"/>
    <property type="molecule type" value="Genomic_DNA"/>
</dbReference>
<keyword evidence="1 4" id="KW-0489">Methyltransferase</keyword>
<dbReference type="GO" id="GO:0008168">
    <property type="term" value="F:methyltransferase activity"/>
    <property type="evidence" value="ECO:0007669"/>
    <property type="project" value="UniProtKB-KW"/>
</dbReference>
<dbReference type="PANTHER" id="PTHR43464:SF19">
    <property type="entry name" value="UBIQUINONE BIOSYNTHESIS O-METHYLTRANSFERASE, MITOCHONDRIAL"/>
    <property type="match status" value="1"/>
</dbReference>
<dbReference type="SUPFAM" id="SSF53335">
    <property type="entry name" value="S-adenosyl-L-methionine-dependent methyltransferases"/>
    <property type="match status" value="1"/>
</dbReference>
<dbReference type="GO" id="GO:0032259">
    <property type="term" value="P:methylation"/>
    <property type="evidence" value="ECO:0007669"/>
    <property type="project" value="UniProtKB-KW"/>
</dbReference>
<protein>
    <submittedName>
        <fullName evidence="4">Class I SAM-dependent methyltransferase</fullName>
    </submittedName>
</protein>
<reference evidence="4 5" key="1">
    <citation type="journal article" date="2019" name="Nat. Microbiol.">
        <title>Mediterranean grassland soil C-N compound turnover is dependent on rainfall and depth, and is mediated by genomically divergent microorganisms.</title>
        <authorList>
            <person name="Diamond S."/>
            <person name="Andeer P.F."/>
            <person name="Li Z."/>
            <person name="Crits-Christoph A."/>
            <person name="Burstein D."/>
            <person name="Anantharaman K."/>
            <person name="Lane K.R."/>
            <person name="Thomas B.C."/>
            <person name="Pan C."/>
            <person name="Northen T.R."/>
            <person name="Banfield J.F."/>
        </authorList>
    </citation>
    <scope>NUCLEOTIDE SEQUENCE [LARGE SCALE GENOMIC DNA]</scope>
    <source>
        <strain evidence="4">WS_11</strain>
    </source>
</reference>
<accession>A0A538U7B1</accession>
<comment type="caution">
    <text evidence="4">The sequence shown here is derived from an EMBL/GenBank/DDBJ whole genome shotgun (WGS) entry which is preliminary data.</text>
</comment>
<sequence>MSYRPREFWEERLAGHFDLRGSGETGLSLAYNRACYRLRRRVLTRALAAQGFDPRGRTVLDVGCGTGFFTAYYLERGARVTGVDIAPTSVATLARRHPEATFVLADVGEQPVPGRHDLVNAFDVLYHITDDARWETAVTHLAAAVAPKGLLLISDTFSDMGTLAAHNRMRSMIRYRGLLDAAGL</sequence>
<evidence type="ECO:0000256" key="1">
    <source>
        <dbReference type="ARBA" id="ARBA00022603"/>
    </source>
</evidence>
<evidence type="ECO:0000313" key="4">
    <source>
        <dbReference type="EMBL" id="TMQ71790.1"/>
    </source>
</evidence>
<dbReference type="InterPro" id="IPR029063">
    <property type="entry name" value="SAM-dependent_MTases_sf"/>
</dbReference>
<dbReference type="Gene3D" id="3.40.50.150">
    <property type="entry name" value="Vaccinia Virus protein VP39"/>
    <property type="match status" value="1"/>
</dbReference>